<feature type="repeat" description="ANK" evidence="3">
    <location>
        <begin position="386"/>
        <end position="410"/>
    </location>
</feature>
<name>A0A6A6ZRG3_9PLEO</name>
<keyword evidence="4" id="KW-0812">Transmembrane</keyword>
<evidence type="ECO:0000313" key="5">
    <source>
        <dbReference type="EMBL" id="KAF2823691.1"/>
    </source>
</evidence>
<dbReference type="Proteomes" id="UP000799424">
    <property type="component" value="Unassembled WGS sequence"/>
</dbReference>
<gene>
    <name evidence="5" type="ORF">CC86DRAFT_371926</name>
</gene>
<evidence type="ECO:0000256" key="1">
    <source>
        <dbReference type="ARBA" id="ARBA00022737"/>
    </source>
</evidence>
<dbReference type="PROSITE" id="PS50088">
    <property type="entry name" value="ANK_REPEAT"/>
    <property type="match status" value="3"/>
</dbReference>
<evidence type="ECO:0000256" key="3">
    <source>
        <dbReference type="PROSITE-ProRule" id="PRU00023"/>
    </source>
</evidence>
<dbReference type="PANTHER" id="PTHR24198">
    <property type="entry name" value="ANKYRIN REPEAT AND PROTEIN KINASE DOMAIN-CONTAINING PROTEIN"/>
    <property type="match status" value="1"/>
</dbReference>
<evidence type="ECO:0000256" key="4">
    <source>
        <dbReference type="SAM" id="Phobius"/>
    </source>
</evidence>
<dbReference type="EMBL" id="MU006231">
    <property type="protein sequence ID" value="KAF2823691.1"/>
    <property type="molecule type" value="Genomic_DNA"/>
</dbReference>
<keyword evidence="1" id="KW-0677">Repeat</keyword>
<evidence type="ECO:0000313" key="6">
    <source>
        <dbReference type="Proteomes" id="UP000799424"/>
    </source>
</evidence>
<dbReference type="Gene3D" id="1.25.40.20">
    <property type="entry name" value="Ankyrin repeat-containing domain"/>
    <property type="match status" value="2"/>
</dbReference>
<keyword evidence="4" id="KW-1133">Transmembrane helix</keyword>
<dbReference type="InterPro" id="IPR002110">
    <property type="entry name" value="Ankyrin_rpt"/>
</dbReference>
<proteinExistence type="predicted"/>
<sequence length="443" mass="49656">MAGSSVSESSDRTSNLWKEAYNALNEDEKGKERLHKLNVILKEQLGKPKLKVRSEDGYKQLQGLINKRSQELSASKSSEKVGKICDNMMAIQELVAAGANVGGPYVAIPAAALFVVFSFHQIYKSDKESMFELARKVAHYTVLHATSSTRVKKMPGDDHHMRDLKRNLRMLYIGLYKTLLLASAQLTISLYSDFQFIKHLVKHYDWEGLLSELDEHHLLCKDYRDEMIARQKDPNTTTSPLEKIKLLGPGPRNPLHWAVALGVPEQVIYLVQKNEYPINALTPRQYTAAHLAAEQGSTKIMKTLLTVGGLDLRITNADGRTPLHIAALHNKIGAIKLLLQRDRWLLGRRDSRGHTAFLLAAHRGHAKVLEALKENGQDFNEATTKDGWTALHLAAEKGHVETIKFLLGNGTKKWTKIKAGNREGLTAKQIAEQEKKLEVVALF</sequence>
<dbReference type="Pfam" id="PF12796">
    <property type="entry name" value="Ank_2"/>
    <property type="match status" value="2"/>
</dbReference>
<dbReference type="OrthoDB" id="21416at2759"/>
<dbReference type="InterPro" id="IPR036770">
    <property type="entry name" value="Ankyrin_rpt-contain_sf"/>
</dbReference>
<feature type="transmembrane region" description="Helical" evidence="4">
    <location>
        <begin position="170"/>
        <end position="191"/>
    </location>
</feature>
<dbReference type="SMART" id="SM00248">
    <property type="entry name" value="ANK"/>
    <property type="match status" value="5"/>
</dbReference>
<dbReference type="PROSITE" id="PS50297">
    <property type="entry name" value="ANK_REP_REGION"/>
    <property type="match status" value="3"/>
</dbReference>
<feature type="repeat" description="ANK" evidence="3">
    <location>
        <begin position="352"/>
        <end position="384"/>
    </location>
</feature>
<accession>A0A6A6ZRG3</accession>
<keyword evidence="4" id="KW-0472">Membrane</keyword>
<reference evidence="5" key="1">
    <citation type="journal article" date="2020" name="Stud. Mycol.">
        <title>101 Dothideomycetes genomes: a test case for predicting lifestyles and emergence of pathogens.</title>
        <authorList>
            <person name="Haridas S."/>
            <person name="Albert R."/>
            <person name="Binder M."/>
            <person name="Bloem J."/>
            <person name="Labutti K."/>
            <person name="Salamov A."/>
            <person name="Andreopoulos B."/>
            <person name="Baker S."/>
            <person name="Barry K."/>
            <person name="Bills G."/>
            <person name="Bluhm B."/>
            <person name="Cannon C."/>
            <person name="Castanera R."/>
            <person name="Culley D."/>
            <person name="Daum C."/>
            <person name="Ezra D."/>
            <person name="Gonzalez J."/>
            <person name="Henrissat B."/>
            <person name="Kuo A."/>
            <person name="Liang C."/>
            <person name="Lipzen A."/>
            <person name="Lutzoni F."/>
            <person name="Magnuson J."/>
            <person name="Mondo S."/>
            <person name="Nolan M."/>
            <person name="Ohm R."/>
            <person name="Pangilinan J."/>
            <person name="Park H.-J."/>
            <person name="Ramirez L."/>
            <person name="Alfaro M."/>
            <person name="Sun H."/>
            <person name="Tritt A."/>
            <person name="Yoshinaga Y."/>
            <person name="Zwiers L.-H."/>
            <person name="Turgeon B."/>
            <person name="Goodwin S."/>
            <person name="Spatafora J."/>
            <person name="Crous P."/>
            <person name="Grigoriev I."/>
        </authorList>
    </citation>
    <scope>NUCLEOTIDE SEQUENCE</scope>
    <source>
        <strain evidence="5">CBS 113818</strain>
    </source>
</reference>
<dbReference type="SUPFAM" id="SSF48403">
    <property type="entry name" value="Ankyrin repeat"/>
    <property type="match status" value="1"/>
</dbReference>
<keyword evidence="6" id="KW-1185">Reference proteome</keyword>
<evidence type="ECO:0000256" key="2">
    <source>
        <dbReference type="ARBA" id="ARBA00023043"/>
    </source>
</evidence>
<organism evidence="5 6">
    <name type="scientific">Ophiobolus disseminans</name>
    <dbReference type="NCBI Taxonomy" id="1469910"/>
    <lineage>
        <taxon>Eukaryota</taxon>
        <taxon>Fungi</taxon>
        <taxon>Dikarya</taxon>
        <taxon>Ascomycota</taxon>
        <taxon>Pezizomycotina</taxon>
        <taxon>Dothideomycetes</taxon>
        <taxon>Pleosporomycetidae</taxon>
        <taxon>Pleosporales</taxon>
        <taxon>Pleosporineae</taxon>
        <taxon>Phaeosphaeriaceae</taxon>
        <taxon>Ophiobolus</taxon>
    </lineage>
</organism>
<protein>
    <submittedName>
        <fullName evidence="5">Ankyrin</fullName>
    </submittedName>
</protein>
<keyword evidence="2 3" id="KW-0040">ANK repeat</keyword>
<dbReference type="PANTHER" id="PTHR24198:SF165">
    <property type="entry name" value="ANKYRIN REPEAT-CONTAINING PROTEIN-RELATED"/>
    <property type="match status" value="1"/>
</dbReference>
<dbReference type="AlphaFoldDB" id="A0A6A6ZRG3"/>
<feature type="repeat" description="ANK" evidence="3">
    <location>
        <begin position="318"/>
        <end position="341"/>
    </location>
</feature>
<feature type="transmembrane region" description="Helical" evidence="4">
    <location>
        <begin position="105"/>
        <end position="123"/>
    </location>
</feature>